<dbReference type="Proteomes" id="UP000266552">
    <property type="component" value="Plasmid pAZOPL1"/>
</dbReference>
<keyword evidence="1" id="KW-0812">Transmembrane</keyword>
<sequence length="101" mass="11159">MRKLNKDLVIRTTLLSIALMLMATPAFASGPGQKLGTWLTSNIGAVIPGILITIGAYHMIKRDWMKLVSFMGIALIVAVLMNWEDVKKLSKYFFDAIFGGI</sequence>
<organism evidence="3 4">
    <name type="scientific">Paenibacillus lautus</name>
    <name type="common">Bacillus lautus</name>
    <dbReference type="NCBI Taxonomy" id="1401"/>
    <lineage>
        <taxon>Bacteria</taxon>
        <taxon>Bacillati</taxon>
        <taxon>Bacillota</taxon>
        <taxon>Bacilli</taxon>
        <taxon>Bacillales</taxon>
        <taxon>Paenibacillaceae</taxon>
        <taxon>Paenibacillus</taxon>
    </lineage>
</organism>
<evidence type="ECO:0000256" key="2">
    <source>
        <dbReference type="SAM" id="SignalP"/>
    </source>
</evidence>
<proteinExistence type="predicted"/>
<keyword evidence="4" id="KW-1185">Reference proteome</keyword>
<keyword evidence="2" id="KW-0732">Signal</keyword>
<keyword evidence="3" id="KW-0614">Plasmid</keyword>
<dbReference type="EMBL" id="CP032413">
    <property type="protein sequence ID" value="AYB48047.1"/>
    <property type="molecule type" value="Genomic_DNA"/>
</dbReference>
<protein>
    <recommendedName>
        <fullName evidence="5">Conjugal transfer protein TrbC</fullName>
    </recommendedName>
</protein>
<name>A0A385U048_PAELA</name>
<keyword evidence="1" id="KW-1133">Transmembrane helix</keyword>
<evidence type="ECO:0008006" key="5">
    <source>
        <dbReference type="Google" id="ProtNLM"/>
    </source>
</evidence>
<accession>A0A385U048</accession>
<evidence type="ECO:0000256" key="1">
    <source>
        <dbReference type="SAM" id="Phobius"/>
    </source>
</evidence>
<geneLocation type="plasmid" evidence="3 4">
    <name>pAZOPL1</name>
</geneLocation>
<feature type="transmembrane region" description="Helical" evidence="1">
    <location>
        <begin position="64"/>
        <end position="83"/>
    </location>
</feature>
<evidence type="ECO:0000313" key="3">
    <source>
        <dbReference type="EMBL" id="AYB48047.1"/>
    </source>
</evidence>
<feature type="transmembrane region" description="Helical" evidence="1">
    <location>
        <begin position="38"/>
        <end position="57"/>
    </location>
</feature>
<feature type="chain" id="PRO_5017221028" description="Conjugal transfer protein TrbC" evidence="2">
    <location>
        <begin position="29"/>
        <end position="101"/>
    </location>
</feature>
<evidence type="ECO:0000313" key="4">
    <source>
        <dbReference type="Proteomes" id="UP000266552"/>
    </source>
</evidence>
<gene>
    <name evidence="3" type="ORF">D5F53_32495</name>
</gene>
<dbReference type="AlphaFoldDB" id="A0A385U048"/>
<feature type="signal peptide" evidence="2">
    <location>
        <begin position="1"/>
        <end position="28"/>
    </location>
</feature>
<dbReference type="RefSeq" id="WP_119851408.1">
    <property type="nucleotide sequence ID" value="NZ_CP032413.1"/>
</dbReference>
<dbReference type="KEGG" id="plw:D5F53_32495"/>
<keyword evidence="1" id="KW-0472">Membrane</keyword>
<reference evidence="3 4" key="1">
    <citation type="submission" date="2018-09" db="EMBL/GenBank/DDBJ databases">
        <title>Genome Sequence of Paenibacillus lautus Strain E7593-69, Azo Dye-Degrading Bacteria, Isolated from Commercial Tattoo Inks.</title>
        <authorList>
            <person name="Nho S.W."/>
            <person name="Kim S.-J."/>
            <person name="Kweon O."/>
            <person name="Cerniglia C.E."/>
        </authorList>
    </citation>
    <scope>NUCLEOTIDE SEQUENCE [LARGE SCALE GENOMIC DNA]</scope>
    <source>
        <strain evidence="3 4">E7593-69</strain>
        <plasmid evidence="3 4">pAZOPL1</plasmid>
    </source>
</reference>